<evidence type="ECO:0000256" key="3">
    <source>
        <dbReference type="ARBA" id="ARBA00023052"/>
    </source>
</evidence>
<accession>A0ABX0SJJ4</accession>
<dbReference type="RefSeq" id="WP_341770155.1">
    <property type="nucleotide sequence ID" value="NZ_BAAAOO010000006.1"/>
</dbReference>
<dbReference type="PANTHER" id="PTHR43380">
    <property type="entry name" value="2-OXOISOVALERATE DEHYDROGENASE SUBUNIT ALPHA, MITOCHONDRIAL"/>
    <property type="match status" value="1"/>
</dbReference>
<dbReference type="GO" id="GO:0004739">
    <property type="term" value="F:pyruvate dehydrogenase (acetyl-transferring) activity"/>
    <property type="evidence" value="ECO:0007669"/>
    <property type="project" value="UniProtKB-EC"/>
</dbReference>
<organism evidence="6 7">
    <name type="scientific">Brooklawnia cerclae</name>
    <dbReference type="NCBI Taxonomy" id="349934"/>
    <lineage>
        <taxon>Bacteria</taxon>
        <taxon>Bacillati</taxon>
        <taxon>Actinomycetota</taxon>
        <taxon>Actinomycetes</taxon>
        <taxon>Propionibacteriales</taxon>
        <taxon>Propionibacteriaceae</taxon>
        <taxon>Brooklawnia</taxon>
    </lineage>
</organism>
<comment type="similarity">
    <text evidence="4">Belongs to the BCKDHA family.</text>
</comment>
<dbReference type="InterPro" id="IPR029061">
    <property type="entry name" value="THDP-binding"/>
</dbReference>
<evidence type="ECO:0000256" key="1">
    <source>
        <dbReference type="ARBA" id="ARBA00001964"/>
    </source>
</evidence>
<dbReference type="Gene3D" id="3.40.50.970">
    <property type="match status" value="1"/>
</dbReference>
<dbReference type="Proteomes" id="UP000749311">
    <property type="component" value="Unassembled WGS sequence"/>
</dbReference>
<dbReference type="EC" id="1.2.4.4" evidence="4"/>
<dbReference type="Pfam" id="PF00676">
    <property type="entry name" value="E1_dh"/>
    <property type="match status" value="1"/>
</dbReference>
<evidence type="ECO:0000256" key="2">
    <source>
        <dbReference type="ARBA" id="ARBA00023002"/>
    </source>
</evidence>
<keyword evidence="3 4" id="KW-0786">Thiamine pyrophosphate</keyword>
<comment type="catalytic activity">
    <reaction evidence="4">
        <text>N(6)-[(R)-lipoyl]-L-lysyl-[protein] + 3-methyl-2-oxobutanoate + H(+) = N(6)-[(R)-S(8)-2-methylpropanoyldihydrolipoyl]-L-lysyl-[protein] + CO2</text>
        <dbReference type="Rhea" id="RHEA:13457"/>
        <dbReference type="Rhea" id="RHEA-COMP:10474"/>
        <dbReference type="Rhea" id="RHEA-COMP:10497"/>
        <dbReference type="ChEBI" id="CHEBI:11851"/>
        <dbReference type="ChEBI" id="CHEBI:15378"/>
        <dbReference type="ChEBI" id="CHEBI:16526"/>
        <dbReference type="ChEBI" id="CHEBI:83099"/>
        <dbReference type="ChEBI" id="CHEBI:83142"/>
        <dbReference type="EC" id="1.2.4.4"/>
    </reaction>
</comment>
<dbReference type="SUPFAM" id="SSF52518">
    <property type="entry name" value="Thiamin diphosphate-binding fold (THDP-binding)"/>
    <property type="match status" value="1"/>
</dbReference>
<comment type="function">
    <text evidence="4">The branched-chain alpha-keto dehydrogenase complex catalyzes the overall conversion of alpha-keto acids to acyl-CoA and CO(2). It contains multiple copies of three enzymatic components: branched-chain alpha-keto acid decarboxylase (E1), lipoamide acyltransferase (E2) and lipoamide dehydrogenase (E3).</text>
</comment>
<sequence>MTSSMSMGQPVGASGTAGRGRFEAPAASVTPMVQLVDPSGVRVDDPDFAPIAPPDQTAALLRDMALIRRFDTEATALQRKGQLGLWAPLLGQEAIQVGVHSVLGGTDHVFPSHREHGVGMLMGLPIERMFGIFKGCEMGDWDAEALRFHHYSMVIGAHTLHAVGYAMGMAADARREDARRTDGQRPSSEPGVSVVFHGDGAISEGDVNEAYIFAAAYQAPTVFICVNNQWAISEPVERQSRVPLYQRAWGFGIPGIRVDGNDVLAVQAVTSWALDRARTGQGPTLIEAFTYRMGAHTTSDDPTKYRSADESEGWQHRDPIARTSAWLRSVGEWDDAQQAQLDQDTEAFGAEVRAAVDRVPDPSLGQVFDRVYAGTTDLLERERAEALGRVAR</sequence>
<dbReference type="EMBL" id="JAAMOZ010000004">
    <property type="protein sequence ID" value="NIH58580.1"/>
    <property type="molecule type" value="Genomic_DNA"/>
</dbReference>
<keyword evidence="7" id="KW-1185">Reference proteome</keyword>
<comment type="caution">
    <text evidence="6">The sequence shown here is derived from an EMBL/GenBank/DDBJ whole genome shotgun (WGS) entry which is preliminary data.</text>
</comment>
<evidence type="ECO:0000313" key="6">
    <source>
        <dbReference type="EMBL" id="NIH58580.1"/>
    </source>
</evidence>
<dbReference type="CDD" id="cd02000">
    <property type="entry name" value="TPP_E1_PDC_ADC_BCADC"/>
    <property type="match status" value="1"/>
</dbReference>
<dbReference type="PANTHER" id="PTHR43380:SF1">
    <property type="entry name" value="2-OXOISOVALERATE DEHYDROGENASE SUBUNIT ALPHA, MITOCHONDRIAL"/>
    <property type="match status" value="1"/>
</dbReference>
<dbReference type="InterPro" id="IPR001017">
    <property type="entry name" value="DH_E1"/>
</dbReference>
<protein>
    <recommendedName>
        <fullName evidence="4">2-oxoisovalerate dehydrogenase subunit alpha</fullName>
        <ecNumber evidence="4">1.2.4.4</ecNumber>
    </recommendedName>
    <alternativeName>
        <fullName evidence="4">Branched-chain alpha-keto acid dehydrogenase E1 component alpha chain</fullName>
    </alternativeName>
</protein>
<gene>
    <name evidence="6" type="ORF">FB473_003277</name>
</gene>
<keyword evidence="2 4" id="KW-0560">Oxidoreductase</keyword>
<evidence type="ECO:0000313" key="7">
    <source>
        <dbReference type="Proteomes" id="UP000749311"/>
    </source>
</evidence>
<evidence type="ECO:0000256" key="4">
    <source>
        <dbReference type="RuleBase" id="RU365014"/>
    </source>
</evidence>
<dbReference type="InterPro" id="IPR050771">
    <property type="entry name" value="Alpha-ketoacid_DH_E1_comp"/>
</dbReference>
<name>A0ABX0SJJ4_9ACTN</name>
<keyword evidence="6" id="KW-0670">Pyruvate</keyword>
<feature type="domain" description="Dehydrogenase E1 component" evidence="5">
    <location>
        <begin position="64"/>
        <end position="359"/>
    </location>
</feature>
<comment type="cofactor">
    <cofactor evidence="1 4">
        <name>thiamine diphosphate</name>
        <dbReference type="ChEBI" id="CHEBI:58937"/>
    </cofactor>
</comment>
<evidence type="ECO:0000259" key="5">
    <source>
        <dbReference type="Pfam" id="PF00676"/>
    </source>
</evidence>
<reference evidence="6 7" key="1">
    <citation type="submission" date="2020-02" db="EMBL/GenBank/DDBJ databases">
        <title>Sequencing the genomes of 1000 actinobacteria strains.</title>
        <authorList>
            <person name="Klenk H.-P."/>
        </authorList>
    </citation>
    <scope>NUCLEOTIDE SEQUENCE [LARGE SCALE GENOMIC DNA]</scope>
    <source>
        <strain evidence="6 7">DSM 19609</strain>
    </source>
</reference>
<proteinExistence type="inferred from homology"/>